<dbReference type="PaxDb" id="4097-A0A1S4BRP7"/>
<feature type="compositionally biased region" description="Acidic residues" evidence="2">
    <location>
        <begin position="23"/>
        <end position="33"/>
    </location>
</feature>
<evidence type="ECO:0000256" key="2">
    <source>
        <dbReference type="SAM" id="MobiDB-lite"/>
    </source>
</evidence>
<dbReference type="AlphaFoldDB" id="A0A1S4BRP7"/>
<gene>
    <name evidence="3" type="primary">LOC107811195</name>
</gene>
<proteinExistence type="predicted"/>
<feature type="compositionally biased region" description="Basic and acidic residues" evidence="2">
    <location>
        <begin position="58"/>
        <end position="72"/>
    </location>
</feature>
<reference evidence="3" key="1">
    <citation type="submission" date="2025-08" db="UniProtKB">
        <authorList>
            <consortium name="RefSeq"/>
        </authorList>
    </citation>
    <scope>IDENTIFICATION</scope>
</reference>
<feature type="coiled-coil region" evidence="1">
    <location>
        <begin position="182"/>
        <end position="244"/>
    </location>
</feature>
<sequence length="316" mass="35387">MACKPNKNVIPLTVESVLRLRDEDDEEEEENDESALAVRMKRTTDASSPVGSMMLHEATPRTEDIPEKDSGRVPELSDIEDASHRSRPAGGMTEEALEPLRTEENAPGDSFGAAAVEDSPNFPAFSTGVIREAQALGALDLNRPHNEEDPFRDLFISIEDVAGAGDESDLFHGLRQALNQAAAVHREQCSRSQNELHRYEANLQRATDERNSLRLSIGQREEEIKDLRAKLAKACRDQTDLSEQVMMLLKAYGLDTRTIANISVSQLQQKIEMIGKLREEVDVIRTESLRWKEDMDRFATKKETARAQLSTSETQL</sequence>
<evidence type="ECO:0000313" key="3">
    <source>
        <dbReference type="RefSeq" id="XP_016491564.1"/>
    </source>
</evidence>
<keyword evidence="1" id="KW-0175">Coiled coil</keyword>
<organism evidence="3">
    <name type="scientific">Nicotiana tabacum</name>
    <name type="common">Common tobacco</name>
    <dbReference type="NCBI Taxonomy" id="4097"/>
    <lineage>
        <taxon>Eukaryota</taxon>
        <taxon>Viridiplantae</taxon>
        <taxon>Streptophyta</taxon>
        <taxon>Embryophyta</taxon>
        <taxon>Tracheophyta</taxon>
        <taxon>Spermatophyta</taxon>
        <taxon>Magnoliopsida</taxon>
        <taxon>eudicotyledons</taxon>
        <taxon>Gunneridae</taxon>
        <taxon>Pentapetalae</taxon>
        <taxon>asterids</taxon>
        <taxon>lamiids</taxon>
        <taxon>Solanales</taxon>
        <taxon>Solanaceae</taxon>
        <taxon>Nicotianoideae</taxon>
        <taxon>Nicotianeae</taxon>
        <taxon>Nicotiana</taxon>
    </lineage>
</organism>
<accession>A0A1S4BRP7</accession>
<feature type="region of interest" description="Disordered" evidence="2">
    <location>
        <begin position="1"/>
        <end position="94"/>
    </location>
</feature>
<evidence type="ECO:0000256" key="1">
    <source>
        <dbReference type="SAM" id="Coils"/>
    </source>
</evidence>
<name>A0A1S4BRP7_TOBAC</name>
<dbReference type="KEGG" id="nta:107811195"/>
<dbReference type="RefSeq" id="XP_016491564.1">
    <property type="nucleotide sequence ID" value="XM_016636078.1"/>
</dbReference>
<protein>
    <submittedName>
        <fullName evidence="3">Uncharacterized protein isoform X1</fullName>
    </submittedName>
</protein>